<feature type="transmembrane region" description="Helical" evidence="2">
    <location>
        <begin position="78"/>
        <end position="100"/>
    </location>
</feature>
<dbReference type="PANTHER" id="PTHR31970:SF9">
    <property type="entry name" value="MOLYBDATE TRANSPORTER 2"/>
    <property type="match status" value="1"/>
</dbReference>
<evidence type="ECO:0000256" key="1">
    <source>
        <dbReference type="SAM" id="MobiDB-lite"/>
    </source>
</evidence>
<keyword evidence="2" id="KW-0812">Transmembrane</keyword>
<keyword evidence="2" id="KW-0472">Membrane</keyword>
<dbReference type="PANTHER" id="PTHR31970">
    <property type="match status" value="1"/>
</dbReference>
<dbReference type="GO" id="GO:0015098">
    <property type="term" value="F:molybdate ion transmembrane transporter activity"/>
    <property type="evidence" value="ECO:0007669"/>
    <property type="project" value="InterPro"/>
</dbReference>
<feature type="region of interest" description="Disordered" evidence="1">
    <location>
        <begin position="479"/>
        <end position="508"/>
    </location>
</feature>
<keyword evidence="4" id="KW-1185">Reference proteome</keyword>
<reference evidence="3" key="1">
    <citation type="submission" date="2023-08" db="EMBL/GenBank/DDBJ databases">
        <authorList>
            <person name="Audoor S."/>
            <person name="Bilcke G."/>
        </authorList>
    </citation>
    <scope>NUCLEOTIDE SEQUENCE</scope>
</reference>
<name>A0AAD2FEV2_9STRA</name>
<evidence type="ECO:0008006" key="5">
    <source>
        <dbReference type="Google" id="ProtNLM"/>
    </source>
</evidence>
<feature type="transmembrane region" description="Helical" evidence="2">
    <location>
        <begin position="370"/>
        <end position="391"/>
    </location>
</feature>
<keyword evidence="2" id="KW-1133">Transmembrane helix</keyword>
<dbReference type="Proteomes" id="UP001295423">
    <property type="component" value="Unassembled WGS sequence"/>
</dbReference>
<evidence type="ECO:0000256" key="2">
    <source>
        <dbReference type="SAM" id="Phobius"/>
    </source>
</evidence>
<dbReference type="EMBL" id="CAKOGP040000491">
    <property type="protein sequence ID" value="CAJ1935616.1"/>
    <property type="molecule type" value="Genomic_DNA"/>
</dbReference>
<dbReference type="AlphaFoldDB" id="A0AAD2FEV2"/>
<organism evidence="3 4">
    <name type="scientific">Cylindrotheca closterium</name>
    <dbReference type="NCBI Taxonomy" id="2856"/>
    <lineage>
        <taxon>Eukaryota</taxon>
        <taxon>Sar</taxon>
        <taxon>Stramenopiles</taxon>
        <taxon>Ochrophyta</taxon>
        <taxon>Bacillariophyta</taxon>
        <taxon>Bacillariophyceae</taxon>
        <taxon>Bacillariophycidae</taxon>
        <taxon>Bacillariales</taxon>
        <taxon>Bacillariaceae</taxon>
        <taxon>Cylindrotheca</taxon>
    </lineage>
</organism>
<accession>A0AAD2FEV2</accession>
<dbReference type="InterPro" id="IPR031563">
    <property type="entry name" value="MOT1/MOT2"/>
</dbReference>
<proteinExistence type="predicted"/>
<evidence type="ECO:0000313" key="4">
    <source>
        <dbReference type="Proteomes" id="UP001295423"/>
    </source>
</evidence>
<dbReference type="Pfam" id="PF16983">
    <property type="entry name" value="MFS_MOT1"/>
    <property type="match status" value="2"/>
</dbReference>
<feature type="transmembrane region" description="Helical" evidence="2">
    <location>
        <begin position="397"/>
        <end position="416"/>
    </location>
</feature>
<sequence>MEETSSIFYEEIEENILSESHLLQSSPISPSEESLSPSSPASDASWWRQNCNLLELSGSCGDFGTLIPLLVALSRQRAIYLAPTLLGTGIVHIISGGLVWDIPMPLQPMKAIASLAIASDLTRLEVSIAGVGIGICFLLFSIFAGAIDTLHRWIPPSVIGGLQLGVGWKLAVKGIHMIQELPWIENPYDCKLWSIFSGLSCLYFLKAQLSSSGDHHSGTPVGCWQKFRQKFPVGLSLFLLGIILAVMNLTNTRHANTNNSSSDLDQKDTIQFTSEAFVVNALKGATWGDWKTGILEGTLPQLPLTTLNSCLSVCLLAKNLFPDKPVVERRAVSWSIGLMNIFFCPMGSMPHCHGAGGLAGQNKLGAKSGLSMVVLGVFKITLSILAHYGYLLTLFDALPSSILGLLLVIAGHELALTGVSSVAHPKEGTSWTAFAPGKQPDLTVTLMTGLIIVGTGKTHVGTLCGLITYLLHESGHVEGSSNDGVTGDTDLATEDSAGNEEYSPLHRE</sequence>
<feature type="transmembrane region" description="Helical" evidence="2">
    <location>
        <begin position="121"/>
        <end position="147"/>
    </location>
</feature>
<gene>
    <name evidence="3" type="ORF">CYCCA115_LOCUS4832</name>
</gene>
<feature type="transmembrane region" description="Helical" evidence="2">
    <location>
        <begin position="231"/>
        <end position="250"/>
    </location>
</feature>
<comment type="caution">
    <text evidence="3">The sequence shown here is derived from an EMBL/GenBank/DDBJ whole genome shotgun (WGS) entry which is preliminary data.</text>
</comment>
<protein>
    <recommendedName>
        <fullName evidence="5">Sulfate transporter</fullName>
    </recommendedName>
</protein>
<evidence type="ECO:0000313" key="3">
    <source>
        <dbReference type="EMBL" id="CAJ1935616.1"/>
    </source>
</evidence>